<gene>
    <name evidence="3" type="ORF">MGU_05408</name>
</gene>
<protein>
    <submittedName>
        <fullName evidence="3">AMP-dependent synthetase/ligase</fullName>
    </submittedName>
</protein>
<feature type="domain" description="AMP-dependent synthetase/ligase" evidence="2">
    <location>
        <begin position="72"/>
        <end position="198"/>
    </location>
</feature>
<evidence type="ECO:0000256" key="1">
    <source>
        <dbReference type="ARBA" id="ARBA00006432"/>
    </source>
</evidence>
<dbReference type="PROSITE" id="PS00455">
    <property type="entry name" value="AMP_BINDING"/>
    <property type="match status" value="1"/>
</dbReference>
<reference evidence="3 4" key="1">
    <citation type="journal article" date="2014" name="Proc. Natl. Acad. Sci. U.S.A.">
        <title>Trajectory and genomic determinants of fungal-pathogen speciation and host adaptation.</title>
        <authorList>
            <person name="Hu X."/>
            <person name="Xiao G."/>
            <person name="Zheng P."/>
            <person name="Shang Y."/>
            <person name="Su Y."/>
            <person name="Zhang X."/>
            <person name="Liu X."/>
            <person name="Zhan S."/>
            <person name="St Leger R.J."/>
            <person name="Wang C."/>
        </authorList>
    </citation>
    <scope>NUCLEOTIDE SEQUENCE [LARGE SCALE GENOMIC DNA]</scope>
    <source>
        <strain evidence="3 4">ARSEF 977</strain>
    </source>
</reference>
<dbReference type="SUPFAM" id="SSF56801">
    <property type="entry name" value="Acetyl-CoA synthetase-like"/>
    <property type="match status" value="1"/>
</dbReference>
<evidence type="ECO:0000313" key="3">
    <source>
        <dbReference type="EMBL" id="KID87376.1"/>
    </source>
</evidence>
<sequence>MLLPQTALPDDPIFCRLVQLATRRDGQVIVDDRTRGTQFGYGHILHGTVDLVQKLQRLLNRDILDNRGGFYIAVLAPNSYEFIVAVLAVLALGGVAVPMPTGALAAEAAHILRQCDACCILVGPEQVDLWARIEDEVKIPSLLVRSHVGDCKSKNPVPVTSFALDPAAAVSEECPSILFFTSGTSGPPKGVLHARRTVRVRVEIHNFGRNYDLIWEKIRDGTATRIALSPTFWYGMMDFFQRHISKLPEPTIDEYVRGVRQLRDASASGAVLSNRIKEFWKDMRGGRPLKVQYGSTETQEISICDEGAGMVEVRHFAE</sequence>
<dbReference type="OrthoDB" id="4935020at2759"/>
<proteinExistence type="inferred from homology"/>
<dbReference type="Pfam" id="PF00501">
    <property type="entry name" value="AMP-binding"/>
    <property type="match status" value="1"/>
</dbReference>
<dbReference type="GO" id="GO:0031956">
    <property type="term" value="F:medium-chain fatty acid-CoA ligase activity"/>
    <property type="evidence" value="ECO:0007669"/>
    <property type="project" value="TreeGrafter"/>
</dbReference>
<evidence type="ECO:0000259" key="2">
    <source>
        <dbReference type="Pfam" id="PF00501"/>
    </source>
</evidence>
<dbReference type="InterPro" id="IPR020845">
    <property type="entry name" value="AMP-binding_CS"/>
</dbReference>
<name>A0A0B4HC21_METGA</name>
<comment type="similarity">
    <text evidence="1">Belongs to the ATP-dependent AMP-binding enzyme family.</text>
</comment>
<dbReference type="InterPro" id="IPR000873">
    <property type="entry name" value="AMP-dep_synth/lig_dom"/>
</dbReference>
<accession>A0A0B4HC21</accession>
<dbReference type="GO" id="GO:0006631">
    <property type="term" value="P:fatty acid metabolic process"/>
    <property type="evidence" value="ECO:0007669"/>
    <property type="project" value="TreeGrafter"/>
</dbReference>
<evidence type="ECO:0000313" key="4">
    <source>
        <dbReference type="Proteomes" id="UP000031192"/>
    </source>
</evidence>
<dbReference type="PANTHER" id="PTHR43201:SF8">
    <property type="entry name" value="ACYL-COA SYNTHETASE FAMILY MEMBER 3"/>
    <property type="match status" value="1"/>
</dbReference>
<dbReference type="Proteomes" id="UP000031192">
    <property type="component" value="Unassembled WGS sequence"/>
</dbReference>
<dbReference type="EMBL" id="AZNH01000016">
    <property type="protein sequence ID" value="KID87376.1"/>
    <property type="molecule type" value="Genomic_DNA"/>
</dbReference>
<dbReference type="PANTHER" id="PTHR43201">
    <property type="entry name" value="ACYL-COA SYNTHETASE"/>
    <property type="match status" value="1"/>
</dbReference>
<dbReference type="InterPro" id="IPR042099">
    <property type="entry name" value="ANL_N_sf"/>
</dbReference>
<dbReference type="Gene3D" id="3.40.50.12780">
    <property type="entry name" value="N-terminal domain of ligase-like"/>
    <property type="match status" value="1"/>
</dbReference>
<keyword evidence="4" id="KW-1185">Reference proteome</keyword>
<comment type="caution">
    <text evidence="3">The sequence shown here is derived from an EMBL/GenBank/DDBJ whole genome shotgun (WGS) entry which is preliminary data.</text>
</comment>
<dbReference type="HOGENOM" id="CLU_874590_0_0_1"/>
<dbReference type="AlphaFoldDB" id="A0A0B4HC21"/>
<organism evidence="3 4">
    <name type="scientific">Metarhizium guizhouense (strain ARSEF 977)</name>
    <dbReference type="NCBI Taxonomy" id="1276136"/>
    <lineage>
        <taxon>Eukaryota</taxon>
        <taxon>Fungi</taxon>
        <taxon>Dikarya</taxon>
        <taxon>Ascomycota</taxon>
        <taxon>Pezizomycotina</taxon>
        <taxon>Sordariomycetes</taxon>
        <taxon>Hypocreomycetidae</taxon>
        <taxon>Hypocreales</taxon>
        <taxon>Clavicipitaceae</taxon>
        <taxon>Metarhizium</taxon>
    </lineage>
</organism>